<dbReference type="Gene3D" id="3.30.70.2520">
    <property type="match status" value="1"/>
</dbReference>
<comment type="similarity">
    <text evidence="2">Belongs to the oxygen-dependent FAD-linked oxidoreductase family.</text>
</comment>
<dbReference type="EMBL" id="PDUD01000022">
    <property type="protein sequence ID" value="PHN05375.1"/>
    <property type="molecule type" value="Genomic_DNA"/>
</dbReference>
<evidence type="ECO:0000256" key="5">
    <source>
        <dbReference type="ARBA" id="ARBA00023002"/>
    </source>
</evidence>
<evidence type="ECO:0000256" key="1">
    <source>
        <dbReference type="ARBA" id="ARBA00005147"/>
    </source>
</evidence>
<dbReference type="PIRSF" id="PIRSF000136">
    <property type="entry name" value="LGO_GLO"/>
    <property type="match status" value="1"/>
</dbReference>
<dbReference type="Pfam" id="PF01565">
    <property type="entry name" value="FAD_binding_4"/>
    <property type="match status" value="1"/>
</dbReference>
<keyword evidence="5" id="KW-0560">Oxidoreductase</keyword>
<dbReference type="UniPathway" id="UPA00132"/>
<dbReference type="InterPro" id="IPR016169">
    <property type="entry name" value="FAD-bd_PCMH_sub2"/>
</dbReference>
<dbReference type="InterPro" id="IPR007173">
    <property type="entry name" value="ALO_C"/>
</dbReference>
<keyword evidence="3" id="KW-0060">Ascorbate biosynthesis</keyword>
<dbReference type="Proteomes" id="UP000223913">
    <property type="component" value="Unassembled WGS sequence"/>
</dbReference>
<keyword evidence="4" id="KW-0274">FAD</keyword>
<dbReference type="GO" id="GO:0019853">
    <property type="term" value="P:L-ascorbic acid biosynthetic process"/>
    <property type="evidence" value="ECO:0007669"/>
    <property type="project" value="UniProtKB-UniPathway"/>
</dbReference>
<proteinExistence type="inferred from homology"/>
<comment type="caution">
    <text evidence="7">The sequence shown here is derived from an EMBL/GenBank/DDBJ whole genome shotgun (WGS) entry which is preliminary data.</text>
</comment>
<dbReference type="GO" id="GO:0016020">
    <property type="term" value="C:membrane"/>
    <property type="evidence" value="ECO:0007669"/>
    <property type="project" value="InterPro"/>
</dbReference>
<dbReference type="OrthoDB" id="9800184at2"/>
<dbReference type="NCBIfam" id="TIGR01679">
    <property type="entry name" value="bact_FAD_ox"/>
    <property type="match status" value="1"/>
</dbReference>
<dbReference type="Gene3D" id="3.30.43.10">
    <property type="entry name" value="Uridine Diphospho-n-acetylenolpyruvylglucosamine Reductase, domain 2"/>
    <property type="match status" value="1"/>
</dbReference>
<dbReference type="PROSITE" id="PS51387">
    <property type="entry name" value="FAD_PCMH"/>
    <property type="match status" value="1"/>
</dbReference>
<reference evidence="7 8" key="1">
    <citation type="submission" date="2017-10" db="EMBL/GenBank/DDBJ databases">
        <title>The draft genome sequence of Lewinella nigricans NBRC 102662.</title>
        <authorList>
            <person name="Wang K."/>
        </authorList>
    </citation>
    <scope>NUCLEOTIDE SEQUENCE [LARGE SCALE GENOMIC DNA]</scope>
    <source>
        <strain evidence="7 8">NBRC 102662</strain>
    </source>
</reference>
<dbReference type="InterPro" id="IPR006094">
    <property type="entry name" value="Oxid_FAD_bind_N"/>
</dbReference>
<accession>A0A2D0NA61</accession>
<dbReference type="SUPFAM" id="SSF56176">
    <property type="entry name" value="FAD-binding/transporter-associated domain-like"/>
    <property type="match status" value="1"/>
</dbReference>
<dbReference type="InterPro" id="IPR016167">
    <property type="entry name" value="FAD-bd_PCMH_sub1"/>
</dbReference>
<dbReference type="PANTHER" id="PTHR43762:SF1">
    <property type="entry name" value="D-ARABINONO-1,4-LACTONE OXIDASE"/>
    <property type="match status" value="1"/>
</dbReference>
<dbReference type="GO" id="GO:0071949">
    <property type="term" value="F:FAD binding"/>
    <property type="evidence" value="ECO:0007669"/>
    <property type="project" value="InterPro"/>
</dbReference>
<evidence type="ECO:0000313" key="7">
    <source>
        <dbReference type="EMBL" id="PHN05375.1"/>
    </source>
</evidence>
<dbReference type="Pfam" id="PF04030">
    <property type="entry name" value="ALO"/>
    <property type="match status" value="1"/>
</dbReference>
<dbReference type="InterPro" id="IPR016171">
    <property type="entry name" value="Vanillyl_alc_oxidase_C-sub2"/>
</dbReference>
<keyword evidence="4" id="KW-0285">Flavoprotein</keyword>
<dbReference type="Gene3D" id="1.10.45.10">
    <property type="entry name" value="Vanillyl-alcohol Oxidase, Chain A, domain 4"/>
    <property type="match status" value="1"/>
</dbReference>
<organism evidence="7 8">
    <name type="scientific">Flavilitoribacter nigricans (strain ATCC 23147 / DSM 23189 / NBRC 102662 / NCIMB 1420 / SS-2)</name>
    <name type="common">Lewinella nigricans</name>
    <dbReference type="NCBI Taxonomy" id="1122177"/>
    <lineage>
        <taxon>Bacteria</taxon>
        <taxon>Pseudomonadati</taxon>
        <taxon>Bacteroidota</taxon>
        <taxon>Saprospiria</taxon>
        <taxon>Saprospirales</taxon>
        <taxon>Lewinellaceae</taxon>
        <taxon>Flavilitoribacter</taxon>
    </lineage>
</organism>
<comment type="pathway">
    <text evidence="1">Cofactor biosynthesis; L-ascorbate biosynthesis.</text>
</comment>
<dbReference type="RefSeq" id="WP_099151427.1">
    <property type="nucleotide sequence ID" value="NZ_PDUD01000022.1"/>
</dbReference>
<evidence type="ECO:0000256" key="3">
    <source>
        <dbReference type="ARBA" id="ARBA00022644"/>
    </source>
</evidence>
<dbReference type="InterPro" id="IPR006093">
    <property type="entry name" value="Oxy_OxRdtase_FAD_BS"/>
</dbReference>
<dbReference type="InterPro" id="IPR016166">
    <property type="entry name" value="FAD-bd_PCMH"/>
</dbReference>
<dbReference type="GO" id="GO:0003885">
    <property type="term" value="F:D-arabinono-1,4-lactone oxidase activity"/>
    <property type="evidence" value="ECO:0007669"/>
    <property type="project" value="InterPro"/>
</dbReference>
<dbReference type="InterPro" id="IPR010031">
    <property type="entry name" value="FAD_lactone_oxidase-like"/>
</dbReference>
<evidence type="ECO:0000256" key="4">
    <source>
        <dbReference type="ARBA" id="ARBA00022827"/>
    </source>
</evidence>
<dbReference type="PANTHER" id="PTHR43762">
    <property type="entry name" value="L-GULONOLACTONE OXIDASE"/>
    <property type="match status" value="1"/>
</dbReference>
<evidence type="ECO:0000256" key="2">
    <source>
        <dbReference type="ARBA" id="ARBA00005466"/>
    </source>
</evidence>
<gene>
    <name evidence="7" type="ORF">CRP01_17840</name>
</gene>
<dbReference type="Gene3D" id="3.30.465.10">
    <property type="match status" value="1"/>
</dbReference>
<protein>
    <submittedName>
        <fullName evidence="7">FAD-binding oxidoreductase</fullName>
    </submittedName>
</protein>
<dbReference type="InterPro" id="IPR036318">
    <property type="entry name" value="FAD-bd_PCMH-like_sf"/>
</dbReference>
<keyword evidence="8" id="KW-1185">Reference proteome</keyword>
<evidence type="ECO:0000259" key="6">
    <source>
        <dbReference type="PROSITE" id="PS51387"/>
    </source>
</evidence>
<dbReference type="PROSITE" id="PS00862">
    <property type="entry name" value="OX2_COVAL_FAD"/>
    <property type="match status" value="1"/>
</dbReference>
<evidence type="ECO:0000313" key="8">
    <source>
        <dbReference type="Proteomes" id="UP000223913"/>
    </source>
</evidence>
<sequence>MQNWSKRISWQPGEVLYPRSEAEIQQIILRAAGSGKNVRTIGTGHSFNPLWVTEDILISLDAYQGLVTVDPETGLVVVKAGTKLRQLGELLFAHGLAMENLGDIDAQSIAGTISTGTHGTGLDFGTISTQVRAIRLVNGRGEIVRCSAIENPELFRAAQVSLGSLGVITEITLQCVPAYKLELWSRKEELSAVLNSWQDRHRDNRNFEFYWFPYTQEAWTKTANLADEQPDKVGMANYLTEYFLENYVFQVLCEAATRFPGLNKSVARISSGSIPTVRKVYHSHKVYATQRLVRFNEMEYNIPLEAHEMVFGEIVRTITKRNYRIHFPIENRVVKGDRIPLSPAFGRDSAYIACHVYHKKEWEPFFRDMEAIFLAHGGRPHWGKIHFLEAEQLADRYPEFAAFRQLRAEQDPEGIFLNGYLRELLG</sequence>
<dbReference type="AlphaFoldDB" id="A0A2D0NA61"/>
<name>A0A2D0NA61_FLAN2</name>
<feature type="domain" description="FAD-binding PCMH-type" evidence="6">
    <location>
        <begin position="8"/>
        <end position="178"/>
    </location>
</feature>